<evidence type="ECO:0000313" key="4">
    <source>
        <dbReference type="Proteomes" id="UP000739565"/>
    </source>
</evidence>
<dbReference type="PIRSF" id="PIRSF017082">
    <property type="entry name" value="YflP"/>
    <property type="match status" value="1"/>
</dbReference>
<feature type="chain" id="PRO_5037993326" evidence="2">
    <location>
        <begin position="39"/>
        <end position="336"/>
    </location>
</feature>
<dbReference type="InterPro" id="IPR042100">
    <property type="entry name" value="Bug_dom1"/>
</dbReference>
<dbReference type="RefSeq" id="WP_259660572.1">
    <property type="nucleotide sequence ID" value="NZ_JAHXRI010000006.1"/>
</dbReference>
<reference evidence="3" key="1">
    <citation type="submission" date="2021-07" db="EMBL/GenBank/DDBJ databases">
        <title>New genus and species of the family Alcaligenaceae.</title>
        <authorList>
            <person name="Hahn M.W."/>
        </authorList>
    </citation>
    <scope>NUCLEOTIDE SEQUENCE</scope>
    <source>
        <strain evidence="3">LF4-65</strain>
    </source>
</reference>
<dbReference type="PANTHER" id="PTHR42928:SF5">
    <property type="entry name" value="BLR1237 PROTEIN"/>
    <property type="match status" value="1"/>
</dbReference>
<accession>A0A953T2A8</accession>
<organism evidence="3 4">
    <name type="scientific">Zwartia hollandica</name>
    <dbReference type="NCBI Taxonomy" id="324606"/>
    <lineage>
        <taxon>Bacteria</taxon>
        <taxon>Pseudomonadati</taxon>
        <taxon>Pseudomonadota</taxon>
        <taxon>Betaproteobacteria</taxon>
        <taxon>Burkholderiales</taxon>
        <taxon>Alcaligenaceae</taxon>
        <taxon>Zwartia</taxon>
    </lineage>
</organism>
<dbReference type="AlphaFoldDB" id="A0A953T2A8"/>
<name>A0A953T2A8_9BURK</name>
<proteinExistence type="inferred from homology"/>
<comment type="similarity">
    <text evidence="1">Belongs to the UPF0065 (bug) family.</text>
</comment>
<dbReference type="PANTHER" id="PTHR42928">
    <property type="entry name" value="TRICARBOXYLATE-BINDING PROTEIN"/>
    <property type="match status" value="1"/>
</dbReference>
<dbReference type="Pfam" id="PF03401">
    <property type="entry name" value="TctC"/>
    <property type="match status" value="1"/>
</dbReference>
<gene>
    <name evidence="3" type="ORF">KZZ10_05935</name>
</gene>
<keyword evidence="2" id="KW-0732">Signal</keyword>
<dbReference type="Proteomes" id="UP000739565">
    <property type="component" value="Unassembled WGS sequence"/>
</dbReference>
<dbReference type="Gene3D" id="3.40.190.10">
    <property type="entry name" value="Periplasmic binding protein-like II"/>
    <property type="match status" value="1"/>
</dbReference>
<dbReference type="Gene3D" id="3.40.190.150">
    <property type="entry name" value="Bordetella uptake gene, domain 1"/>
    <property type="match status" value="1"/>
</dbReference>
<keyword evidence="4" id="KW-1185">Reference proteome</keyword>
<comment type="caution">
    <text evidence="3">The sequence shown here is derived from an EMBL/GenBank/DDBJ whole genome shotgun (WGS) entry which is preliminary data.</text>
</comment>
<evidence type="ECO:0000256" key="1">
    <source>
        <dbReference type="ARBA" id="ARBA00006987"/>
    </source>
</evidence>
<sequence>MMTRIVKGSVPSKRRMLLGLACAVSALGAASISSTALAQAYPSQPIRIVLGFPPGGALDIIARVIAPKMSADLGQSVVVENKPGAGGVIGMQSVARAEPDGYTVFMGTMGNFSITPALVQDLPYNVGKDFAPVTQVASSGFVLYVNPNLPIKTVADLIAYAKANPGKTNFSSSGNGGLPHMAGEMFASAAGIKMTHVPYKGSAPSVNDVIAGQVQLTFEAVAIGLPHAKSGRLRALATTGTTRLDVFPDVATVGETLKGFNVTNWFGMAAPAKTPADRVARLNQSVVKALKDPDVKKTLAGLGVDPVGDTPAQFASYIQSETTRWQKVINDAGIKP</sequence>
<dbReference type="CDD" id="cd13578">
    <property type="entry name" value="PBP2_Bug27"/>
    <property type="match status" value="1"/>
</dbReference>
<evidence type="ECO:0000256" key="2">
    <source>
        <dbReference type="SAM" id="SignalP"/>
    </source>
</evidence>
<protein>
    <submittedName>
        <fullName evidence="3">Tripartite tricarboxylate transporter substrate binding protein</fullName>
    </submittedName>
</protein>
<dbReference type="EMBL" id="JAHXRI010000006">
    <property type="protein sequence ID" value="MBZ1350180.1"/>
    <property type="molecule type" value="Genomic_DNA"/>
</dbReference>
<dbReference type="InterPro" id="IPR005064">
    <property type="entry name" value="BUG"/>
</dbReference>
<evidence type="ECO:0000313" key="3">
    <source>
        <dbReference type="EMBL" id="MBZ1350180.1"/>
    </source>
</evidence>
<dbReference type="SUPFAM" id="SSF53850">
    <property type="entry name" value="Periplasmic binding protein-like II"/>
    <property type="match status" value="1"/>
</dbReference>
<feature type="signal peptide" evidence="2">
    <location>
        <begin position="1"/>
        <end position="38"/>
    </location>
</feature>